<gene>
    <name evidence="1" type="ORF">J1C55_13820</name>
</gene>
<evidence type="ECO:0000313" key="2">
    <source>
        <dbReference type="Proteomes" id="UP000778797"/>
    </source>
</evidence>
<dbReference type="Proteomes" id="UP000778797">
    <property type="component" value="Unassembled WGS sequence"/>
</dbReference>
<reference evidence="1" key="1">
    <citation type="submission" date="2021-03" db="EMBL/GenBank/DDBJ databases">
        <authorList>
            <person name="Ping X."/>
        </authorList>
    </citation>
    <scope>NUCLEOTIDE SEQUENCE</scope>
    <source>
        <strain evidence="1">E313</strain>
    </source>
</reference>
<reference evidence="1" key="2">
    <citation type="submission" date="2021-10" db="EMBL/GenBank/DDBJ databases">
        <title>Genome of Winogradskyella sp. E313.</title>
        <authorList>
            <person name="Zhou Y."/>
        </authorList>
    </citation>
    <scope>NUCLEOTIDE SEQUENCE</scope>
    <source>
        <strain evidence="1">E313</strain>
    </source>
</reference>
<keyword evidence="2" id="KW-1185">Reference proteome</keyword>
<evidence type="ECO:0008006" key="3">
    <source>
        <dbReference type="Google" id="ProtNLM"/>
    </source>
</evidence>
<name>A0ABS8ERN1_9FLAO</name>
<organism evidence="1 2">
    <name type="scientific">Winogradskyella immobilis</name>
    <dbReference type="NCBI Taxonomy" id="2816852"/>
    <lineage>
        <taxon>Bacteria</taxon>
        <taxon>Pseudomonadati</taxon>
        <taxon>Bacteroidota</taxon>
        <taxon>Flavobacteriia</taxon>
        <taxon>Flavobacteriales</taxon>
        <taxon>Flavobacteriaceae</taxon>
        <taxon>Winogradskyella</taxon>
    </lineage>
</organism>
<sequence>MGILSLFGFNNSIPKNPTFEQQLEIFRELGFDLNNGTNKSDIERWEKQEFLDEPFTLMYMTLGQTIEREPWTPLTNKCWDFDTEAIEDHGSYIEIFENLERITRGELKFENVKDYVDIEEGKAWVSFTFSGKEYKWNLEVDDDWVDTDLFSKVVELTEKVKSKGRYTYFDTGGQNAVIGFETEKSLKEIKSKTGLKIEWFE</sequence>
<evidence type="ECO:0000313" key="1">
    <source>
        <dbReference type="EMBL" id="MCC1485672.1"/>
    </source>
</evidence>
<protein>
    <recommendedName>
        <fullName evidence="3">YubB ferredoxin-like domain-containing protein</fullName>
    </recommendedName>
</protein>
<proteinExistence type="predicted"/>
<comment type="caution">
    <text evidence="1">The sequence shown here is derived from an EMBL/GenBank/DDBJ whole genome shotgun (WGS) entry which is preliminary data.</text>
</comment>
<accession>A0ABS8ERN1</accession>
<dbReference type="EMBL" id="JAFMPT010000057">
    <property type="protein sequence ID" value="MCC1485672.1"/>
    <property type="molecule type" value="Genomic_DNA"/>
</dbReference>